<sequence>MSRRSDRSRTPRPKPAPTPLDHTPLITALRQVEIAVDGFNREAARIESEYGIAIAPERVFNTPEATGLTHYIEAAIGIVARKLPVAVYGSDGRRWTGARSPRQVFALHEAAGDNTADYLTQMALNVERIKAKKDDLDRSLKQKCLRPKTNGKPCQMRPLYQAGVGHQEGFGCWRHATDEEKLELEKSRITIEVKTGCPGCKAGPGEACLIPTEDGLTPAQAGLTMVDGEWPRVRVLGGAEIHVPRIELIHPRVLEPAE</sequence>
<proteinExistence type="predicted"/>
<dbReference type="EMBL" id="BAAAVS010000002">
    <property type="protein sequence ID" value="GAA3024123.1"/>
    <property type="molecule type" value="Genomic_DNA"/>
</dbReference>
<feature type="region of interest" description="Disordered" evidence="1">
    <location>
        <begin position="1"/>
        <end position="22"/>
    </location>
</feature>
<evidence type="ECO:0000313" key="2">
    <source>
        <dbReference type="EMBL" id="GAA3024123.1"/>
    </source>
</evidence>
<gene>
    <name evidence="2" type="ORF">GCM10010528_02640</name>
</gene>
<keyword evidence="3" id="KW-1185">Reference proteome</keyword>
<dbReference type="Proteomes" id="UP001501035">
    <property type="component" value="Unassembled WGS sequence"/>
</dbReference>
<name>A0ABN3YAU5_9ACTN</name>
<evidence type="ECO:0000313" key="3">
    <source>
        <dbReference type="Proteomes" id="UP001501035"/>
    </source>
</evidence>
<evidence type="ECO:0008006" key="4">
    <source>
        <dbReference type="Google" id="ProtNLM"/>
    </source>
</evidence>
<comment type="caution">
    <text evidence="2">The sequence shown here is derived from an EMBL/GenBank/DDBJ whole genome shotgun (WGS) entry which is preliminary data.</text>
</comment>
<organism evidence="2 3">
    <name type="scientific">Gordonia defluvii</name>
    <dbReference type="NCBI Taxonomy" id="283718"/>
    <lineage>
        <taxon>Bacteria</taxon>
        <taxon>Bacillati</taxon>
        <taxon>Actinomycetota</taxon>
        <taxon>Actinomycetes</taxon>
        <taxon>Mycobacteriales</taxon>
        <taxon>Gordoniaceae</taxon>
        <taxon>Gordonia</taxon>
    </lineage>
</organism>
<protein>
    <recommendedName>
        <fullName evidence="4">DUF222 domain-containing protein</fullName>
    </recommendedName>
</protein>
<dbReference type="RefSeq" id="WP_241548394.1">
    <property type="nucleotide sequence ID" value="NZ_BAAAVS010000002.1"/>
</dbReference>
<accession>A0ABN3YAU5</accession>
<reference evidence="2 3" key="1">
    <citation type="journal article" date="2019" name="Int. J. Syst. Evol. Microbiol.">
        <title>The Global Catalogue of Microorganisms (GCM) 10K type strain sequencing project: providing services to taxonomists for standard genome sequencing and annotation.</title>
        <authorList>
            <consortium name="The Broad Institute Genomics Platform"/>
            <consortium name="The Broad Institute Genome Sequencing Center for Infectious Disease"/>
            <person name="Wu L."/>
            <person name="Ma J."/>
        </authorList>
    </citation>
    <scope>NUCLEOTIDE SEQUENCE [LARGE SCALE GENOMIC DNA]</scope>
    <source>
        <strain evidence="2 3">JCM 14234</strain>
    </source>
</reference>
<evidence type="ECO:0000256" key="1">
    <source>
        <dbReference type="SAM" id="MobiDB-lite"/>
    </source>
</evidence>